<dbReference type="AlphaFoldDB" id="A0A916YJR3"/>
<comment type="caution">
    <text evidence="1">The sequence shown here is derived from an EMBL/GenBank/DDBJ whole genome shotgun (WGS) entry which is preliminary data.</text>
</comment>
<gene>
    <name evidence="1" type="ORF">GCM10011514_10760</name>
</gene>
<name>A0A916YJR3_9BACT</name>
<reference evidence="1" key="1">
    <citation type="journal article" date="2014" name="Int. J. Syst. Evol. Microbiol.">
        <title>Complete genome sequence of Corynebacterium casei LMG S-19264T (=DSM 44701T), isolated from a smear-ripened cheese.</title>
        <authorList>
            <consortium name="US DOE Joint Genome Institute (JGI-PGF)"/>
            <person name="Walter F."/>
            <person name="Albersmeier A."/>
            <person name="Kalinowski J."/>
            <person name="Ruckert C."/>
        </authorList>
    </citation>
    <scope>NUCLEOTIDE SEQUENCE</scope>
    <source>
        <strain evidence="1">CGMCC 1.15958</strain>
    </source>
</reference>
<protein>
    <submittedName>
        <fullName evidence="1">Uncharacterized protein</fullName>
    </submittedName>
</protein>
<keyword evidence="2" id="KW-1185">Reference proteome</keyword>
<organism evidence="1 2">
    <name type="scientific">Emticicia aquatilis</name>
    <dbReference type="NCBI Taxonomy" id="1537369"/>
    <lineage>
        <taxon>Bacteria</taxon>
        <taxon>Pseudomonadati</taxon>
        <taxon>Bacteroidota</taxon>
        <taxon>Cytophagia</taxon>
        <taxon>Cytophagales</taxon>
        <taxon>Leadbetterellaceae</taxon>
        <taxon>Emticicia</taxon>
    </lineage>
</organism>
<accession>A0A916YJR3</accession>
<proteinExistence type="predicted"/>
<dbReference type="Proteomes" id="UP000609064">
    <property type="component" value="Unassembled WGS sequence"/>
</dbReference>
<sequence>MNLDVQAQVSIDPTAIERLIQLKNLVDKAKTQIAQLKSVTKQGAATKANTTGILETGSKIEDLLRSPDEYLKLAYHSMMYNDATAIMKLNSALKGSFTSNLNTNFKISDLTPYMDGKNYSDKSGSTLYDLVMKGTTIDNKNGVQSFSNFLSSQKSFMSRQYALQTALQKKKMQQAMTYYQMAEELENKAMAINDGVKSRNNGTAFRLSNQGVFGDIGSDLGGDLFGDLFSSEGISMPSFSSGTMTVNGKNYVMDAVGNVYDANGTLITKDLSFGAKEQALDAFLKDNPNLKTTLGNAFNDFMSNPFGAIGALFKGGPKTPQDYLDEIMKQRLTTLKQNEANAIQNEIYNNIIKNAFAAKSDDYSSLANSFDASPIGNLSGMSAGLRMNTGERILLNKASIDLLTKAQELREKGDKLMLEALDRTETQKRLDGIWSAQMFRNTLSNIKI</sequence>
<reference evidence="1" key="2">
    <citation type="submission" date="2020-09" db="EMBL/GenBank/DDBJ databases">
        <authorList>
            <person name="Sun Q."/>
            <person name="Zhou Y."/>
        </authorList>
    </citation>
    <scope>NUCLEOTIDE SEQUENCE</scope>
    <source>
        <strain evidence="1">CGMCC 1.15958</strain>
    </source>
</reference>
<evidence type="ECO:0000313" key="1">
    <source>
        <dbReference type="EMBL" id="GGD48533.1"/>
    </source>
</evidence>
<dbReference type="EMBL" id="BMKK01000002">
    <property type="protein sequence ID" value="GGD48533.1"/>
    <property type="molecule type" value="Genomic_DNA"/>
</dbReference>
<evidence type="ECO:0000313" key="2">
    <source>
        <dbReference type="Proteomes" id="UP000609064"/>
    </source>
</evidence>